<dbReference type="KEGG" id="sgu:SGLAU_25045"/>
<keyword evidence="2" id="KW-1185">Reference proteome</keyword>
<protein>
    <submittedName>
        <fullName evidence="1">Uncharacterized protein</fullName>
    </submittedName>
</protein>
<dbReference type="EMBL" id="CP009438">
    <property type="protein sequence ID" value="AIS00947.1"/>
    <property type="molecule type" value="Genomic_DNA"/>
</dbReference>
<gene>
    <name evidence="1" type="ORF">SGLAU_25045</name>
</gene>
<evidence type="ECO:0000313" key="1">
    <source>
        <dbReference type="EMBL" id="AIS00947.1"/>
    </source>
</evidence>
<sequence>MRRGANINIIPDWTPQTGQIDFVWDDAKISGPHPEDKWFGRLAFIGGAVSYEGDWDWDPAANKLHLWVPVPGGDGHRHLVAVLDQFALPPTAGMTGPGALAPTLGIPVIGDLTLTWRV</sequence>
<reference evidence="2" key="1">
    <citation type="journal article" date="2015" name="J. Biotechnol.">
        <title>Complete genome sequence of the actinobacterium Streptomyces glaucescens GLA.O (DSM 40922) consisting of a linear chromosome and one linear plasmid.</title>
        <authorList>
            <person name="Ortseifen V."/>
            <person name="Winkler A."/>
            <person name="Albersmeier A."/>
            <person name="Wendler S."/>
            <person name="Puhler A."/>
            <person name="Kalinowski J."/>
            <person name="Ruckert C."/>
        </authorList>
    </citation>
    <scope>NUCLEOTIDE SEQUENCE [LARGE SCALE GENOMIC DNA]</scope>
    <source>
        <strain evidence="2">DSM 40922 / GLA O</strain>
    </source>
</reference>
<proteinExistence type="predicted"/>
<dbReference type="Proteomes" id="UP000029482">
    <property type="component" value="Chromosome"/>
</dbReference>
<dbReference type="AlphaFoldDB" id="A0A089XGC7"/>
<dbReference type="RefSeq" id="WP_159072801.1">
    <property type="nucleotide sequence ID" value="NZ_CP009438.1"/>
</dbReference>
<dbReference type="HOGENOM" id="CLU_2071804_0_0_11"/>
<accession>A0A089XGC7</accession>
<organism evidence="1 2">
    <name type="scientific">Streptomyces glaucescens</name>
    <dbReference type="NCBI Taxonomy" id="1907"/>
    <lineage>
        <taxon>Bacteria</taxon>
        <taxon>Bacillati</taxon>
        <taxon>Actinomycetota</taxon>
        <taxon>Actinomycetes</taxon>
        <taxon>Kitasatosporales</taxon>
        <taxon>Streptomycetaceae</taxon>
        <taxon>Streptomyces</taxon>
    </lineage>
</organism>
<name>A0A089XGC7_STRGA</name>
<evidence type="ECO:0000313" key="2">
    <source>
        <dbReference type="Proteomes" id="UP000029482"/>
    </source>
</evidence>
<dbReference type="OrthoDB" id="618454at2"/>